<keyword evidence="2" id="KW-1003">Cell membrane</keyword>
<feature type="transmembrane region" description="Helical" evidence="7">
    <location>
        <begin position="785"/>
        <end position="806"/>
    </location>
</feature>
<feature type="transmembrane region" description="Helical" evidence="7">
    <location>
        <begin position="741"/>
        <end position="765"/>
    </location>
</feature>
<feature type="transmembrane region" description="Helical" evidence="7">
    <location>
        <begin position="251"/>
        <end position="276"/>
    </location>
</feature>
<dbReference type="AlphaFoldDB" id="A0A1G6YCG4"/>
<protein>
    <submittedName>
        <fullName evidence="9">Putative ABC transport system permease protein</fullName>
    </submittedName>
</protein>
<feature type="transmembrane region" description="Helical" evidence="7">
    <location>
        <begin position="303"/>
        <end position="325"/>
    </location>
</feature>
<evidence type="ECO:0000256" key="2">
    <source>
        <dbReference type="ARBA" id="ARBA00022475"/>
    </source>
</evidence>
<dbReference type="PANTHER" id="PTHR30572:SF4">
    <property type="entry name" value="ABC TRANSPORTER PERMEASE YTRF"/>
    <property type="match status" value="1"/>
</dbReference>
<feature type="transmembrane region" description="Helical" evidence="7">
    <location>
        <begin position="478"/>
        <end position="500"/>
    </location>
</feature>
<proteinExistence type="inferred from homology"/>
<feature type="transmembrane region" description="Helical" evidence="7">
    <location>
        <begin position="692"/>
        <end position="720"/>
    </location>
</feature>
<feature type="domain" description="ABC3 transporter permease C-terminal" evidence="8">
    <location>
        <begin position="700"/>
        <end position="816"/>
    </location>
</feature>
<comment type="similarity">
    <text evidence="6">Belongs to the ABC-4 integral membrane protein family.</text>
</comment>
<feature type="transmembrane region" description="Helical" evidence="7">
    <location>
        <begin position="345"/>
        <end position="363"/>
    </location>
</feature>
<feature type="transmembrane region" description="Helical" evidence="7">
    <location>
        <begin position="426"/>
        <end position="448"/>
    </location>
</feature>
<dbReference type="STRING" id="168276.SAMN05444580_107125"/>
<keyword evidence="10" id="KW-1185">Reference proteome</keyword>
<sequence>MLSLTLAQARAHAGRYLASALAVLIAVAFVVATLVLGATTQAGITNSLAGQYRNTDVVVADAGDAEQARRAAVAVGEVAGVRAVTTDTETAVRVSAAEHGKLFGTATSLAVDEDLRWQRLSDGRFPDAPGEVAVGSGSGLPLGSRVAVTALSADPGEVSGEAVVVGEVDLSGSARRMGGVSLFATADQLATWTAGGAHHEIRAAGVDGDQSALVAAVAGALGPDATVRTGAEQAAAASAEYLGGADVIRNVLLAFAAIAVVVSGLVIANTFAVLVAARTREMALLRCIGATGAQVRRGVRIEALAVGLVASVAGVLVGVGLAWAVTRVAGALDAPVPLDTLGVSPAAVGAGLAVGLVVTYLAAMAPARAATRVAPLAALAPVEAKPEPASSSLARNVGGGAGLLVGVVVLAAGVRAEQVTVACGGGILLFLGVVLLGRTVIPAAVAALGRAPARLAGPLGELAVGNALRNPRRTTATATALLVGVTVTATMVVGIAAVGASAPKALDEQFPVDVTVVSAAPQGIPVDLERQVGALDRVTAVAPLLRAEATAPNGQRVTLSGVDPDATRAALRIPLALPQAGQISLSPEQIDALGVAVGQWLELRHDGVTRALTVVAGPDGQPALVRRSEVLAMTPAPVTESLWIRLADGLTDEQVNSVQSEITDAAGQLDPTAEVGGAVAMRAALASVLDTLLLIVVGLLSVAILIALIGVGNTMALSVLERRRESGLLRAVGVSRAGLRTLLVYEAVLVAVVASAVGVLLGLVLGVAGTASVFGAGDVVLPSSAWLTLVVIVLVGGVAGVAAALLPARAAARVSPVQALAA</sequence>
<dbReference type="GO" id="GO:0005886">
    <property type="term" value="C:plasma membrane"/>
    <property type="evidence" value="ECO:0007669"/>
    <property type="project" value="UniProtKB-SubCell"/>
</dbReference>
<dbReference type="EMBL" id="FNAB01000007">
    <property type="protein sequence ID" value="SDD88068.1"/>
    <property type="molecule type" value="Genomic_DNA"/>
</dbReference>
<reference evidence="9 10" key="1">
    <citation type="submission" date="2016-10" db="EMBL/GenBank/DDBJ databases">
        <authorList>
            <person name="de Groot N.N."/>
        </authorList>
    </citation>
    <scope>NUCLEOTIDE SEQUENCE [LARGE SCALE GENOMIC DNA]</scope>
    <source>
        <strain evidence="9 10">JCM 11308</strain>
    </source>
</reference>
<keyword evidence="5 7" id="KW-0472">Membrane</keyword>
<evidence type="ECO:0000313" key="9">
    <source>
        <dbReference type="EMBL" id="SDD88068.1"/>
    </source>
</evidence>
<dbReference type="PANTHER" id="PTHR30572">
    <property type="entry name" value="MEMBRANE COMPONENT OF TRANSPORTER-RELATED"/>
    <property type="match status" value="1"/>
</dbReference>
<feature type="domain" description="ABC3 transporter permease C-terminal" evidence="8">
    <location>
        <begin position="254"/>
        <end position="373"/>
    </location>
</feature>
<dbReference type="GO" id="GO:0022857">
    <property type="term" value="F:transmembrane transporter activity"/>
    <property type="evidence" value="ECO:0007669"/>
    <property type="project" value="TreeGrafter"/>
</dbReference>
<evidence type="ECO:0000256" key="1">
    <source>
        <dbReference type="ARBA" id="ARBA00004651"/>
    </source>
</evidence>
<evidence type="ECO:0000256" key="3">
    <source>
        <dbReference type="ARBA" id="ARBA00022692"/>
    </source>
</evidence>
<comment type="subcellular location">
    <subcellularLocation>
        <location evidence="1">Cell membrane</location>
        <topology evidence="1">Multi-pass membrane protein</topology>
    </subcellularLocation>
</comment>
<evidence type="ECO:0000256" key="5">
    <source>
        <dbReference type="ARBA" id="ARBA00023136"/>
    </source>
</evidence>
<evidence type="ECO:0000256" key="6">
    <source>
        <dbReference type="ARBA" id="ARBA00038076"/>
    </source>
</evidence>
<evidence type="ECO:0000259" key="8">
    <source>
        <dbReference type="Pfam" id="PF02687"/>
    </source>
</evidence>
<keyword evidence="4 7" id="KW-1133">Transmembrane helix</keyword>
<evidence type="ECO:0000256" key="4">
    <source>
        <dbReference type="ARBA" id="ARBA00022989"/>
    </source>
</evidence>
<keyword evidence="3 7" id="KW-0812">Transmembrane</keyword>
<name>A0A1G6YCG4_9NOCA</name>
<organism evidence="9 10">
    <name type="scientific">Rhodococcus tukisamuensis</name>
    <dbReference type="NCBI Taxonomy" id="168276"/>
    <lineage>
        <taxon>Bacteria</taxon>
        <taxon>Bacillati</taxon>
        <taxon>Actinomycetota</taxon>
        <taxon>Actinomycetes</taxon>
        <taxon>Mycobacteriales</taxon>
        <taxon>Nocardiaceae</taxon>
        <taxon>Rhodococcus</taxon>
    </lineage>
</organism>
<evidence type="ECO:0000256" key="7">
    <source>
        <dbReference type="SAM" id="Phobius"/>
    </source>
</evidence>
<accession>A0A1G6YCG4</accession>
<dbReference type="InterPro" id="IPR003838">
    <property type="entry name" value="ABC3_permease_C"/>
</dbReference>
<feature type="transmembrane region" description="Helical" evidence="7">
    <location>
        <begin position="393"/>
        <end position="414"/>
    </location>
</feature>
<dbReference type="InterPro" id="IPR050250">
    <property type="entry name" value="Macrolide_Exporter_MacB"/>
</dbReference>
<dbReference type="RefSeq" id="WP_072843638.1">
    <property type="nucleotide sequence ID" value="NZ_FNAB01000007.1"/>
</dbReference>
<evidence type="ECO:0000313" key="10">
    <source>
        <dbReference type="Proteomes" id="UP000199417"/>
    </source>
</evidence>
<gene>
    <name evidence="9" type="ORF">SAMN05444580_107125</name>
</gene>
<dbReference type="Pfam" id="PF02687">
    <property type="entry name" value="FtsX"/>
    <property type="match status" value="2"/>
</dbReference>
<dbReference type="Proteomes" id="UP000199417">
    <property type="component" value="Unassembled WGS sequence"/>
</dbReference>